<evidence type="ECO:0000259" key="10">
    <source>
        <dbReference type="PROSITE" id="PS50115"/>
    </source>
</evidence>
<dbReference type="SMART" id="SM00233">
    <property type="entry name" value="PH"/>
    <property type="match status" value="2"/>
</dbReference>
<dbReference type="FunFam" id="2.30.29.30:FF:000099">
    <property type="entry name" value="Arf-GAP with dual PH domain-containing protein 1"/>
    <property type="match status" value="1"/>
</dbReference>
<dbReference type="InterPro" id="IPR011993">
    <property type="entry name" value="PH-like_dom_sf"/>
</dbReference>
<evidence type="ECO:0000256" key="8">
    <source>
        <dbReference type="PROSITE-ProRule" id="PRU00288"/>
    </source>
</evidence>
<protein>
    <submittedName>
        <fullName evidence="11">Arf-GAP with dual PH domain-containing 2 isoform X1</fullName>
    </submittedName>
</protein>
<accession>A0AAD1W731</accession>
<dbReference type="GO" id="GO:0005737">
    <property type="term" value="C:cytoplasm"/>
    <property type="evidence" value="ECO:0007669"/>
    <property type="project" value="UniProtKB-SubCell"/>
</dbReference>
<keyword evidence="2" id="KW-0343">GTPase activation</keyword>
<dbReference type="GO" id="GO:0007507">
    <property type="term" value="P:heart development"/>
    <property type="evidence" value="ECO:0007669"/>
    <property type="project" value="TreeGrafter"/>
</dbReference>
<dbReference type="Pfam" id="PF00169">
    <property type="entry name" value="PH"/>
    <property type="match status" value="2"/>
</dbReference>
<evidence type="ECO:0000256" key="1">
    <source>
        <dbReference type="ARBA" id="ARBA00004496"/>
    </source>
</evidence>
<keyword evidence="5" id="KW-0677">Repeat</keyword>
<evidence type="ECO:0000256" key="5">
    <source>
        <dbReference type="ARBA" id="ARBA00022737"/>
    </source>
</evidence>
<dbReference type="Proteomes" id="UP001295444">
    <property type="component" value="Chromosome 05"/>
</dbReference>
<dbReference type="FunFam" id="2.30.29.30:FF:000080">
    <property type="entry name" value="Arf-GAP with dual PH domain-containing protein 1"/>
    <property type="match status" value="1"/>
</dbReference>
<keyword evidence="6 8" id="KW-0863">Zinc-finger</keyword>
<reference evidence="11" key="1">
    <citation type="submission" date="2022-03" db="EMBL/GenBank/DDBJ databases">
        <authorList>
            <person name="Alioto T."/>
            <person name="Alioto T."/>
            <person name="Gomez Garrido J."/>
        </authorList>
    </citation>
    <scope>NUCLEOTIDE SEQUENCE</scope>
</reference>
<dbReference type="Pfam" id="PF01412">
    <property type="entry name" value="ArfGap"/>
    <property type="match status" value="1"/>
</dbReference>
<dbReference type="GO" id="GO:0008270">
    <property type="term" value="F:zinc ion binding"/>
    <property type="evidence" value="ECO:0007669"/>
    <property type="project" value="UniProtKB-KW"/>
</dbReference>
<dbReference type="Gene3D" id="2.30.29.30">
    <property type="entry name" value="Pleckstrin-homology domain (PH domain)/Phosphotyrosine-binding domain (PTB)"/>
    <property type="match status" value="2"/>
</dbReference>
<dbReference type="InterPro" id="IPR037851">
    <property type="entry name" value="PH2_ADAP"/>
</dbReference>
<dbReference type="GO" id="GO:0005547">
    <property type="term" value="F:phosphatidylinositol-3,4,5-trisphosphate binding"/>
    <property type="evidence" value="ECO:0007669"/>
    <property type="project" value="TreeGrafter"/>
</dbReference>
<dbReference type="SMART" id="SM00105">
    <property type="entry name" value="ArfGap"/>
    <property type="match status" value="1"/>
</dbReference>
<dbReference type="Gene3D" id="1.10.220.150">
    <property type="entry name" value="Arf GTPase activating protein"/>
    <property type="match status" value="1"/>
</dbReference>
<evidence type="ECO:0000313" key="11">
    <source>
        <dbReference type="EMBL" id="CAH2291908.1"/>
    </source>
</evidence>
<feature type="domain" description="PH" evidence="9">
    <location>
        <begin position="240"/>
        <end position="346"/>
    </location>
</feature>
<dbReference type="SUPFAM" id="SSF50729">
    <property type="entry name" value="PH domain-like"/>
    <property type="match status" value="2"/>
</dbReference>
<dbReference type="CDD" id="cd13252">
    <property type="entry name" value="PH1_ADAP"/>
    <property type="match status" value="1"/>
</dbReference>
<proteinExistence type="predicted"/>
<dbReference type="InterPro" id="IPR037278">
    <property type="entry name" value="ARFGAP/RecO"/>
</dbReference>
<dbReference type="PANTHER" id="PTHR46021:SF6">
    <property type="entry name" value="ARF-GAP WITH DUAL PH DOMAIN-CONTAINING PROTEIN 2"/>
    <property type="match status" value="1"/>
</dbReference>
<dbReference type="EMBL" id="OW240916">
    <property type="protein sequence ID" value="CAH2291908.1"/>
    <property type="molecule type" value="Genomic_DNA"/>
</dbReference>
<comment type="subcellular location">
    <subcellularLocation>
        <location evidence="1">Cytoplasm</location>
    </subcellularLocation>
</comment>
<dbReference type="CDD" id="cd01251">
    <property type="entry name" value="PH2_ADAP"/>
    <property type="match status" value="1"/>
</dbReference>
<evidence type="ECO:0000256" key="2">
    <source>
        <dbReference type="ARBA" id="ARBA00022468"/>
    </source>
</evidence>
<dbReference type="InterPro" id="IPR052589">
    <property type="entry name" value="Arf-GAP_dual-PH_domain"/>
</dbReference>
<feature type="domain" description="PH" evidence="9">
    <location>
        <begin position="118"/>
        <end position="218"/>
    </location>
</feature>
<keyword evidence="7" id="KW-0862">Zinc</keyword>
<dbReference type="PROSITE" id="PS50003">
    <property type="entry name" value="PH_DOMAIN"/>
    <property type="match status" value="2"/>
</dbReference>
<keyword evidence="12" id="KW-1185">Reference proteome</keyword>
<keyword evidence="3" id="KW-0963">Cytoplasm</keyword>
<name>A0AAD1W731_PELCU</name>
<evidence type="ECO:0000313" key="12">
    <source>
        <dbReference type="Proteomes" id="UP001295444"/>
    </source>
</evidence>
<dbReference type="SUPFAM" id="SSF57863">
    <property type="entry name" value="ArfGap/RecO-like zinc finger"/>
    <property type="match status" value="1"/>
</dbReference>
<sequence>MICMMGLSGIPWANILWQGNEAEWASCSIGVFICLQCSGVHRTPTIGKVKSVRLDNWEHDLIEFMKAHGNLRAKEKYEAFVPPFYYKPRVRDCMILKEEWIKAKYERREFEFKRDYPTGDKEGYLWKRGRDNRQFLKRRFVYSESERLLKYYTNNPTVPKGTIPIRSLNAMFQGDKIGHAHGLEITYVQDRQTRNLFVYHEDGKEIVAWFNLLRAARFNYLRGAFPGTPEAELIPKITRNYSKAGYMEKTGPTHKEPFKKRWFNLDAEQRKLLYYKKPLDAFEQGGVFIGSKEQGYAVSEGLPRGIRKSKWDTGFVIKTPWREFVFTCENTNDQKEWLEILREIISRPMTEEDCKEEALFQRRQSQ</sequence>
<dbReference type="InterPro" id="IPR001849">
    <property type="entry name" value="PH_domain"/>
</dbReference>
<dbReference type="InterPro" id="IPR038508">
    <property type="entry name" value="ArfGAP_dom_sf"/>
</dbReference>
<evidence type="ECO:0000259" key="9">
    <source>
        <dbReference type="PROSITE" id="PS50003"/>
    </source>
</evidence>
<gene>
    <name evidence="11" type="ORF">PECUL_23A001946</name>
</gene>
<dbReference type="GO" id="GO:0005886">
    <property type="term" value="C:plasma membrane"/>
    <property type="evidence" value="ECO:0007669"/>
    <property type="project" value="TreeGrafter"/>
</dbReference>
<dbReference type="GO" id="GO:1902936">
    <property type="term" value="F:phosphatidylinositol bisphosphate binding"/>
    <property type="evidence" value="ECO:0007669"/>
    <property type="project" value="InterPro"/>
</dbReference>
<dbReference type="InterPro" id="IPR037849">
    <property type="entry name" value="PH1_ADAP"/>
</dbReference>
<evidence type="ECO:0000256" key="6">
    <source>
        <dbReference type="ARBA" id="ARBA00022771"/>
    </source>
</evidence>
<dbReference type="PRINTS" id="PR00405">
    <property type="entry name" value="REVINTRACTNG"/>
</dbReference>
<evidence type="ECO:0000256" key="7">
    <source>
        <dbReference type="ARBA" id="ARBA00022833"/>
    </source>
</evidence>
<dbReference type="PANTHER" id="PTHR46021">
    <property type="entry name" value="ARF-GAP WITH DUAL PH DOMAIN-CONTAINING PROTEIN 1-LIKE PROTEIN"/>
    <property type="match status" value="1"/>
</dbReference>
<keyword evidence="4" id="KW-0479">Metal-binding</keyword>
<dbReference type="GO" id="GO:0005096">
    <property type="term" value="F:GTPase activator activity"/>
    <property type="evidence" value="ECO:0007669"/>
    <property type="project" value="UniProtKB-KW"/>
</dbReference>
<dbReference type="PROSITE" id="PS50115">
    <property type="entry name" value="ARFGAP"/>
    <property type="match status" value="1"/>
</dbReference>
<evidence type="ECO:0000256" key="4">
    <source>
        <dbReference type="ARBA" id="ARBA00022723"/>
    </source>
</evidence>
<feature type="domain" description="Arf-GAP" evidence="10">
    <location>
        <begin position="1"/>
        <end position="122"/>
    </location>
</feature>
<evidence type="ECO:0000256" key="3">
    <source>
        <dbReference type="ARBA" id="ARBA00022490"/>
    </source>
</evidence>
<dbReference type="InterPro" id="IPR001164">
    <property type="entry name" value="ArfGAP_dom"/>
</dbReference>
<dbReference type="AlphaFoldDB" id="A0AAD1W731"/>
<organism evidence="11 12">
    <name type="scientific">Pelobates cultripes</name>
    <name type="common">Western spadefoot toad</name>
    <dbReference type="NCBI Taxonomy" id="61616"/>
    <lineage>
        <taxon>Eukaryota</taxon>
        <taxon>Metazoa</taxon>
        <taxon>Chordata</taxon>
        <taxon>Craniata</taxon>
        <taxon>Vertebrata</taxon>
        <taxon>Euteleostomi</taxon>
        <taxon>Amphibia</taxon>
        <taxon>Batrachia</taxon>
        <taxon>Anura</taxon>
        <taxon>Pelobatoidea</taxon>
        <taxon>Pelobatidae</taxon>
        <taxon>Pelobates</taxon>
    </lineage>
</organism>